<dbReference type="InterPro" id="IPR036821">
    <property type="entry name" value="Peptide_deformylase_sf"/>
</dbReference>
<reference evidence="3 4" key="1">
    <citation type="submission" date="2015-03" db="EMBL/GenBank/DDBJ databases">
        <authorList>
            <person name="Hassan Y.I."/>
            <person name="Lepp D."/>
            <person name="Zhou T."/>
        </authorList>
    </citation>
    <scope>NUCLEOTIDE SEQUENCE [LARGE SCALE GENOMIC DNA]</scope>
    <source>
        <strain evidence="3 4">GH2-10</strain>
    </source>
</reference>
<evidence type="ECO:0000256" key="2">
    <source>
        <dbReference type="HAMAP-Rule" id="MF_00163"/>
    </source>
</evidence>
<proteinExistence type="inferred from homology"/>
<gene>
    <name evidence="3" type="ORF">VW35_14840</name>
</gene>
<comment type="similarity">
    <text evidence="1 2">Belongs to the polypeptide deformylase family.</text>
</comment>
<dbReference type="HAMAP" id="MF_00163">
    <property type="entry name" value="Pep_deformylase"/>
    <property type="match status" value="1"/>
</dbReference>
<dbReference type="SUPFAM" id="SSF56420">
    <property type="entry name" value="Peptide deformylase"/>
    <property type="match status" value="1"/>
</dbReference>
<evidence type="ECO:0000313" key="3">
    <source>
        <dbReference type="EMBL" id="KKB77429.1"/>
    </source>
</evidence>
<dbReference type="Proteomes" id="UP000033514">
    <property type="component" value="Unassembled WGS sequence"/>
</dbReference>
<name>A0A0F5L5D6_9HYPH</name>
<dbReference type="STRING" id="361041.VW35_14840"/>
<dbReference type="InterPro" id="IPR023635">
    <property type="entry name" value="Peptide_deformylase"/>
</dbReference>
<evidence type="ECO:0000313" key="4">
    <source>
        <dbReference type="Proteomes" id="UP000033514"/>
    </source>
</evidence>
<feature type="active site" evidence="2">
    <location>
        <position position="136"/>
    </location>
</feature>
<accession>A0A0F5L5D6</accession>
<comment type="caution">
    <text evidence="2">Lacks conserved residue(s) required for the propagation of feature annotation.</text>
</comment>
<dbReference type="Pfam" id="PF01327">
    <property type="entry name" value="Pep_deformylase"/>
    <property type="match status" value="1"/>
</dbReference>
<keyword evidence="4" id="KW-1185">Reference proteome</keyword>
<protein>
    <recommendedName>
        <fullName evidence="2">Peptide deformylase-like</fullName>
    </recommendedName>
    <alternativeName>
        <fullName evidence="2">Polypeptide deformylase-like</fullName>
    </alternativeName>
</protein>
<dbReference type="Gene3D" id="3.90.45.10">
    <property type="entry name" value="Peptide deformylase"/>
    <property type="match status" value="1"/>
</dbReference>
<dbReference type="PATRIC" id="fig|361041.3.peg.2357"/>
<sequence>MSSSGPFIRYPDPRFGAVATTQTVDPALRAVGSQLVAAAESVQAYGLAAVHVGVVAPIVVVSVSEPDRRDYRVFYNPRVISAGSETALGREGSVSMPGVEVDIARATGVVVGFDDENGQGREVALTGFVARVAQHEIDQVNGIFFLDRLSRLKREAALRRFAKLERRSG</sequence>
<dbReference type="PRINTS" id="PR01576">
    <property type="entry name" value="PDEFORMYLASE"/>
</dbReference>
<dbReference type="PANTHER" id="PTHR10458:SF22">
    <property type="entry name" value="PEPTIDE DEFORMYLASE"/>
    <property type="match status" value="1"/>
</dbReference>
<dbReference type="AlphaFoldDB" id="A0A0F5L5D6"/>
<evidence type="ECO:0000256" key="1">
    <source>
        <dbReference type="ARBA" id="ARBA00010759"/>
    </source>
</evidence>
<dbReference type="GO" id="GO:0042586">
    <property type="term" value="F:peptide deformylase activity"/>
    <property type="evidence" value="ECO:0007669"/>
    <property type="project" value="InterPro"/>
</dbReference>
<organism evidence="3 4">
    <name type="scientific">Devosia soli</name>
    <dbReference type="NCBI Taxonomy" id="361041"/>
    <lineage>
        <taxon>Bacteria</taxon>
        <taxon>Pseudomonadati</taxon>
        <taxon>Pseudomonadota</taxon>
        <taxon>Alphaproteobacteria</taxon>
        <taxon>Hyphomicrobiales</taxon>
        <taxon>Devosiaceae</taxon>
        <taxon>Devosia</taxon>
    </lineage>
</organism>
<comment type="caution">
    <text evidence="3">The sequence shown here is derived from an EMBL/GenBank/DDBJ whole genome shotgun (WGS) entry which is preliminary data.</text>
</comment>
<dbReference type="PIRSF" id="PIRSF004749">
    <property type="entry name" value="Pep_def"/>
    <property type="match status" value="1"/>
</dbReference>
<dbReference type="EMBL" id="LAJG01000025">
    <property type="protein sequence ID" value="KKB77429.1"/>
    <property type="molecule type" value="Genomic_DNA"/>
</dbReference>
<dbReference type="PANTHER" id="PTHR10458">
    <property type="entry name" value="PEPTIDE DEFORMYLASE"/>
    <property type="match status" value="1"/>
</dbReference>